<protein>
    <submittedName>
        <fullName evidence="2">Uncharacterized protein</fullName>
    </submittedName>
</protein>
<keyword evidence="3" id="KW-1185">Reference proteome</keyword>
<name>A0ABW8PX50_9GAMM</name>
<evidence type="ECO:0000313" key="3">
    <source>
        <dbReference type="Proteomes" id="UP001621714"/>
    </source>
</evidence>
<evidence type="ECO:0000313" key="2">
    <source>
        <dbReference type="EMBL" id="MFK7160838.1"/>
    </source>
</evidence>
<gene>
    <name evidence="2" type="ORF">V6U78_07285</name>
</gene>
<keyword evidence="1" id="KW-0732">Signal</keyword>
<proteinExistence type="predicted"/>
<accession>A0ABW8PX50</accession>
<feature type="signal peptide" evidence="1">
    <location>
        <begin position="1"/>
        <end position="21"/>
    </location>
</feature>
<dbReference type="RefSeq" id="WP_405338946.1">
    <property type="nucleotide sequence ID" value="NZ_JBANFI010000004.1"/>
</dbReference>
<evidence type="ECO:0000256" key="1">
    <source>
        <dbReference type="SAM" id="SignalP"/>
    </source>
</evidence>
<feature type="chain" id="PRO_5047110484" evidence="1">
    <location>
        <begin position="22"/>
        <end position="116"/>
    </location>
</feature>
<sequence>MKKALSVLLAGSLLFATDALALSERLVGNLSLHTVNQYCNLVGRQAFTIARFRHIHNVPISELRESLSERFFDNNIGMINYIYSYRPNPLNAEIYAEQAELVAKIDCLEYHLPHVR</sequence>
<comment type="caution">
    <text evidence="2">The sequence shown here is derived from an EMBL/GenBank/DDBJ whole genome shotgun (WGS) entry which is preliminary data.</text>
</comment>
<organism evidence="2 3">
    <name type="scientific">Marinospirillum alkalitolerans</name>
    <dbReference type="NCBI Taxonomy" id="3123374"/>
    <lineage>
        <taxon>Bacteria</taxon>
        <taxon>Pseudomonadati</taxon>
        <taxon>Pseudomonadota</taxon>
        <taxon>Gammaproteobacteria</taxon>
        <taxon>Oceanospirillales</taxon>
        <taxon>Oceanospirillaceae</taxon>
        <taxon>Marinospirillum</taxon>
    </lineage>
</organism>
<dbReference type="EMBL" id="JBANFI010000004">
    <property type="protein sequence ID" value="MFK7160838.1"/>
    <property type="molecule type" value="Genomic_DNA"/>
</dbReference>
<reference evidence="2 3" key="1">
    <citation type="submission" date="2024-02" db="EMBL/GenBank/DDBJ databases">
        <title>Marinospirillum sp. MEB 164 isolated from Lonar lake sediment.</title>
        <authorList>
            <person name="Joshi A."/>
            <person name="Thite S."/>
        </authorList>
    </citation>
    <scope>NUCLEOTIDE SEQUENCE [LARGE SCALE GENOMIC DNA]</scope>
    <source>
        <strain evidence="2 3">MEB164</strain>
    </source>
</reference>
<dbReference type="Proteomes" id="UP001621714">
    <property type="component" value="Unassembled WGS sequence"/>
</dbReference>